<evidence type="ECO:0000256" key="8">
    <source>
        <dbReference type="ARBA" id="ARBA00023136"/>
    </source>
</evidence>
<evidence type="ECO:0000256" key="3">
    <source>
        <dbReference type="ARBA" id="ARBA00022461"/>
    </source>
</evidence>
<comment type="subcellular location">
    <subcellularLocation>
        <location evidence="1">Membrane</location>
        <topology evidence="1">Multi-pass membrane protein</topology>
    </subcellularLocation>
</comment>
<evidence type="ECO:0000256" key="6">
    <source>
        <dbReference type="ARBA" id="ARBA00023053"/>
    </source>
</evidence>
<evidence type="ECO:0000256" key="7">
    <source>
        <dbReference type="ARBA" id="ARBA00023065"/>
    </source>
</evidence>
<dbReference type="GO" id="GO:0005886">
    <property type="term" value="C:plasma membrane"/>
    <property type="evidence" value="ECO:0007669"/>
    <property type="project" value="TreeGrafter"/>
</dbReference>
<feature type="transmembrane region" description="Helical" evidence="13">
    <location>
        <begin position="6"/>
        <end position="30"/>
    </location>
</feature>
<comment type="similarity">
    <text evidence="11">Belongs to the amiloride-sensitive sodium channel (TC 1.A.6) family.</text>
</comment>
<evidence type="ECO:0000256" key="12">
    <source>
        <dbReference type="SAM" id="MobiDB-lite"/>
    </source>
</evidence>
<sequence>EGRWPVVSVVACSCPAALAGLCAAFPNICLSSSSNNRLQQQEVSSSRFDRASCSSEGRNETAPASWSRSGRPRNSRRPAAARRPPPPSVSYQVHPPPSVSEIARSSASANTGGLFEAVAAFLQQADDFDGNDEVSPGSWNLQESSEQQQKQKSTMTRQKTEPSEFSSETRKSFVFSSHRLRTAKAFLDNSTFHGLWRVQPSANKQNLLSRKMHLLWTLIVIATISCLWLHVYKQVSRYFKYPLQSSTREILNDFHFPSVTICEAWQMKFFKDNYKSVSLRLANEPEDYLNMTYWLFDVPKSENTLQYLSNSTAYGLSVLDLLIDCKLNGLPCDKDSFSAFYHRQYGNCFTFDAEVHHDEKLGHSGSRVHEGLSLILYSPSSDPYFRNFSDPVPLDSSGVSGLEIDGVLVTAHEANTVPRVSEDSIIAATSHETKIGLKEVRTTLVNTPVRPCHESSNFRVHDHLVPIERTYKTSLPDRLEWEDIVQVLKSCNCLASSPVGVPTHLANYSGVRQCADLFDALRGDFPKYRNFRNHECQEKFNRGKFSCREKLLKEFPALARNWEEFQCYQRLTNQSFHESDAQVLEADDQCSSISYQFQIFTSELPDSQSASWQFGRYDARLIFQTFSTILDRYLKRFENSREDELPAVVRSVRSKGLRPGDCTTMIDRKFKDEENCSDVQEFISRHFLRVQVYPFSLSVVHIAEERSYSIVDLFSHLGGILGLWVGSSIVSLFELLELVTFLSASSLSFSLNKRLQKSNSGAAVLRYPVPSKKPPAAAAAGLSPMAPSVQVSLATEFDEASAN</sequence>
<keyword evidence="2 11" id="KW-0813">Transport</keyword>
<feature type="compositionally biased region" description="Pro residues" evidence="12">
    <location>
        <begin position="83"/>
        <end position="98"/>
    </location>
</feature>
<keyword evidence="6" id="KW-0915">Sodium</keyword>
<keyword evidence="4 11" id="KW-0812">Transmembrane</keyword>
<dbReference type="Gene3D" id="2.60.470.10">
    <property type="entry name" value="Acid-sensing ion channels like domains"/>
    <property type="match status" value="1"/>
</dbReference>
<dbReference type="Gene3D" id="1.10.287.770">
    <property type="entry name" value="YojJ-like"/>
    <property type="match status" value="1"/>
</dbReference>
<dbReference type="Proteomes" id="UP000095280">
    <property type="component" value="Unplaced"/>
</dbReference>
<dbReference type="AlphaFoldDB" id="A0A1I8J8F4"/>
<keyword evidence="7 11" id="KW-0406">Ion transport</keyword>
<feature type="region of interest" description="Disordered" evidence="12">
    <location>
        <begin position="129"/>
        <end position="165"/>
    </location>
</feature>
<organism evidence="14 15">
    <name type="scientific">Macrostomum lignano</name>
    <dbReference type="NCBI Taxonomy" id="282301"/>
    <lineage>
        <taxon>Eukaryota</taxon>
        <taxon>Metazoa</taxon>
        <taxon>Spiralia</taxon>
        <taxon>Lophotrochozoa</taxon>
        <taxon>Platyhelminthes</taxon>
        <taxon>Rhabditophora</taxon>
        <taxon>Macrostomorpha</taxon>
        <taxon>Macrostomida</taxon>
        <taxon>Macrostomidae</taxon>
        <taxon>Macrostomum</taxon>
    </lineage>
</organism>
<evidence type="ECO:0000256" key="9">
    <source>
        <dbReference type="ARBA" id="ARBA00023201"/>
    </source>
</evidence>
<keyword evidence="10 11" id="KW-0407">Ion channel</keyword>
<evidence type="ECO:0000256" key="11">
    <source>
        <dbReference type="RuleBase" id="RU000679"/>
    </source>
</evidence>
<evidence type="ECO:0000256" key="4">
    <source>
        <dbReference type="ARBA" id="ARBA00022692"/>
    </source>
</evidence>
<keyword evidence="14" id="KW-1185">Reference proteome</keyword>
<evidence type="ECO:0000256" key="2">
    <source>
        <dbReference type="ARBA" id="ARBA00022448"/>
    </source>
</evidence>
<accession>A0A1I8J8F4</accession>
<evidence type="ECO:0000256" key="5">
    <source>
        <dbReference type="ARBA" id="ARBA00022989"/>
    </source>
</evidence>
<feature type="transmembrane region" description="Helical" evidence="13">
    <location>
        <begin position="214"/>
        <end position="232"/>
    </location>
</feature>
<dbReference type="WBParaSite" id="maker-uti_cns_0046210-snap-gene-0.10-mRNA-1">
    <property type="protein sequence ID" value="maker-uti_cns_0046210-snap-gene-0.10-mRNA-1"/>
    <property type="gene ID" value="maker-uti_cns_0046210-snap-gene-0.10"/>
</dbReference>
<proteinExistence type="inferred from homology"/>
<evidence type="ECO:0000256" key="1">
    <source>
        <dbReference type="ARBA" id="ARBA00004141"/>
    </source>
</evidence>
<feature type="compositionally biased region" description="Low complexity" evidence="12">
    <location>
        <begin position="142"/>
        <end position="153"/>
    </location>
</feature>
<keyword evidence="9 11" id="KW-0739">Sodium transport</keyword>
<evidence type="ECO:0000313" key="14">
    <source>
        <dbReference type="Proteomes" id="UP000095280"/>
    </source>
</evidence>
<evidence type="ECO:0000256" key="10">
    <source>
        <dbReference type="ARBA" id="ARBA00023303"/>
    </source>
</evidence>
<feature type="region of interest" description="Disordered" evidence="12">
    <location>
        <begin position="41"/>
        <end position="105"/>
    </location>
</feature>
<dbReference type="PANTHER" id="PTHR11690">
    <property type="entry name" value="AMILORIDE-SENSITIVE SODIUM CHANNEL-RELATED"/>
    <property type="match status" value="1"/>
</dbReference>
<dbReference type="Pfam" id="PF00858">
    <property type="entry name" value="ASC"/>
    <property type="match status" value="1"/>
</dbReference>
<reference evidence="15" key="1">
    <citation type="submission" date="2016-11" db="UniProtKB">
        <authorList>
            <consortium name="WormBaseParasite"/>
        </authorList>
    </citation>
    <scope>IDENTIFICATION</scope>
</reference>
<name>A0A1I8J8F4_9PLAT</name>
<feature type="compositionally biased region" description="Basic residues" evidence="12">
    <location>
        <begin position="70"/>
        <end position="80"/>
    </location>
</feature>
<dbReference type="PANTHER" id="PTHR11690:SF300">
    <property type="entry name" value="PICKPOCKET PROTEIN 19"/>
    <property type="match status" value="1"/>
</dbReference>
<keyword evidence="8 13" id="KW-0472">Membrane</keyword>
<dbReference type="PRINTS" id="PR01078">
    <property type="entry name" value="AMINACHANNEL"/>
</dbReference>
<keyword evidence="3 11" id="KW-0894">Sodium channel</keyword>
<evidence type="ECO:0000313" key="15">
    <source>
        <dbReference type="WBParaSite" id="maker-uti_cns_0046210-snap-gene-0.10-mRNA-1"/>
    </source>
</evidence>
<keyword evidence="5 13" id="KW-1133">Transmembrane helix</keyword>
<dbReference type="InterPro" id="IPR001873">
    <property type="entry name" value="ENaC"/>
</dbReference>
<dbReference type="GO" id="GO:0015280">
    <property type="term" value="F:ligand-gated sodium channel activity"/>
    <property type="evidence" value="ECO:0007669"/>
    <property type="project" value="TreeGrafter"/>
</dbReference>
<protein>
    <submittedName>
        <fullName evidence="15">Amiloride-sensitive sodium channel subunit alpha</fullName>
    </submittedName>
</protein>
<evidence type="ECO:0000256" key="13">
    <source>
        <dbReference type="SAM" id="Phobius"/>
    </source>
</evidence>